<keyword evidence="10 11" id="KW-0675">Receptor</keyword>
<evidence type="ECO:0000256" key="8">
    <source>
        <dbReference type="ARBA" id="ARBA00022989"/>
    </source>
</evidence>
<dbReference type="PANTHER" id="PTHR10585">
    <property type="entry name" value="ER LUMEN PROTEIN RETAINING RECEPTOR"/>
    <property type="match status" value="1"/>
</dbReference>
<evidence type="ECO:0000256" key="9">
    <source>
        <dbReference type="ARBA" id="ARBA00023136"/>
    </source>
</evidence>
<comment type="similarity">
    <text evidence="2 11">Belongs to the ERD2 family.</text>
</comment>
<proteinExistence type="inferred from homology"/>
<keyword evidence="3 11" id="KW-0813">Transport</keyword>
<organism evidence="12 13">
    <name type="scientific">Jimgerdemannia flammicorona</name>
    <dbReference type="NCBI Taxonomy" id="994334"/>
    <lineage>
        <taxon>Eukaryota</taxon>
        <taxon>Fungi</taxon>
        <taxon>Fungi incertae sedis</taxon>
        <taxon>Mucoromycota</taxon>
        <taxon>Mucoromycotina</taxon>
        <taxon>Endogonomycetes</taxon>
        <taxon>Endogonales</taxon>
        <taxon>Endogonaceae</taxon>
        <taxon>Jimgerdemannia</taxon>
    </lineage>
</organism>
<dbReference type="EMBL" id="RBNJ01011696">
    <property type="protein sequence ID" value="RUS25904.1"/>
    <property type="molecule type" value="Genomic_DNA"/>
</dbReference>
<dbReference type="Pfam" id="PF00810">
    <property type="entry name" value="ER_lumen_recept"/>
    <property type="match status" value="1"/>
</dbReference>
<sequence length="205" mass="23843">MSTVYTTSLHYVTPLSTSSPWPLGISFKTQLLYAIVFPARYLDLFTDFISVYNTVMKIFFIGSSLYILYLMKIKFKATYDPALDTFRIEYLLGASVLLALVINEKFTFLEVCWAFSIYLEAVAILPQLFMLSRTGEAEMITTHYLFTLGSYRALYLLNWIYRYYIGQPMGPISWVSGMVQTALYSDFFWIYYNKVLKGKKFELPV</sequence>
<dbReference type="GO" id="GO:0005789">
    <property type="term" value="C:endoplasmic reticulum membrane"/>
    <property type="evidence" value="ECO:0007669"/>
    <property type="project" value="UniProtKB-SubCell"/>
</dbReference>
<evidence type="ECO:0000256" key="1">
    <source>
        <dbReference type="ARBA" id="ARBA00004477"/>
    </source>
</evidence>
<evidence type="ECO:0000256" key="10">
    <source>
        <dbReference type="ARBA" id="ARBA00023170"/>
    </source>
</evidence>
<dbReference type="GO" id="GO:0016192">
    <property type="term" value="P:vesicle-mediated transport"/>
    <property type="evidence" value="ECO:0007669"/>
    <property type="project" value="UniProtKB-KW"/>
</dbReference>
<dbReference type="GO" id="GO:0006621">
    <property type="term" value="P:protein retention in ER lumen"/>
    <property type="evidence" value="ECO:0007669"/>
    <property type="project" value="InterPro"/>
</dbReference>
<evidence type="ECO:0000256" key="11">
    <source>
        <dbReference type="RuleBase" id="RU000634"/>
    </source>
</evidence>
<comment type="caution">
    <text evidence="12">The sequence shown here is derived from an EMBL/GenBank/DDBJ whole genome shotgun (WGS) entry which is preliminary data.</text>
</comment>
<evidence type="ECO:0000313" key="12">
    <source>
        <dbReference type="EMBL" id="RUS25904.1"/>
    </source>
</evidence>
<dbReference type="GO" id="GO:0046923">
    <property type="term" value="F:ER retention sequence binding"/>
    <property type="evidence" value="ECO:0007669"/>
    <property type="project" value="InterPro"/>
</dbReference>
<feature type="transmembrane region" description="Helical" evidence="11">
    <location>
        <begin position="49"/>
        <end position="70"/>
    </location>
</feature>
<dbReference type="AlphaFoldDB" id="A0A433Q7Y7"/>
<dbReference type="PRINTS" id="PR00660">
    <property type="entry name" value="ERLUMENR"/>
</dbReference>
<keyword evidence="9 11" id="KW-0472">Membrane</keyword>
<dbReference type="PROSITE" id="PS00952">
    <property type="entry name" value="ER_LUMEN_RECEPTOR_2"/>
    <property type="match status" value="1"/>
</dbReference>
<evidence type="ECO:0000256" key="6">
    <source>
        <dbReference type="ARBA" id="ARBA00022892"/>
    </source>
</evidence>
<comment type="subcellular location">
    <subcellularLocation>
        <location evidence="1 11">Endoplasmic reticulum membrane</location>
        <topology evidence="1 11">Multi-pass membrane protein</topology>
    </subcellularLocation>
</comment>
<name>A0A433Q7Y7_9FUNG</name>
<evidence type="ECO:0000256" key="2">
    <source>
        <dbReference type="ARBA" id="ARBA00010120"/>
    </source>
</evidence>
<protein>
    <recommendedName>
        <fullName evidence="11">ER lumen protein-retaining receptor</fullName>
    </recommendedName>
</protein>
<dbReference type="PROSITE" id="PS00951">
    <property type="entry name" value="ER_LUMEN_RECEPTOR_1"/>
    <property type="match status" value="1"/>
</dbReference>
<accession>A0A433Q7Y7</accession>
<evidence type="ECO:0000256" key="7">
    <source>
        <dbReference type="ARBA" id="ARBA00022927"/>
    </source>
</evidence>
<evidence type="ECO:0000313" key="13">
    <source>
        <dbReference type="Proteomes" id="UP000274822"/>
    </source>
</evidence>
<keyword evidence="5 11" id="KW-0256">Endoplasmic reticulum</keyword>
<keyword evidence="6" id="KW-0931">ER-Golgi transport</keyword>
<keyword evidence="8 11" id="KW-1133">Transmembrane helix</keyword>
<evidence type="ECO:0000256" key="3">
    <source>
        <dbReference type="ARBA" id="ARBA00022448"/>
    </source>
</evidence>
<comment type="caution">
    <text evidence="11">Lacks conserved residue(s) required for the propagation of feature annotation.</text>
</comment>
<feature type="transmembrane region" description="Helical" evidence="11">
    <location>
        <begin position="143"/>
        <end position="161"/>
    </location>
</feature>
<reference evidence="12 13" key="1">
    <citation type="journal article" date="2018" name="New Phytol.">
        <title>Phylogenomics of Endogonaceae and evolution of mycorrhizas within Mucoromycota.</title>
        <authorList>
            <person name="Chang Y."/>
            <person name="Desiro A."/>
            <person name="Na H."/>
            <person name="Sandor L."/>
            <person name="Lipzen A."/>
            <person name="Clum A."/>
            <person name="Barry K."/>
            <person name="Grigoriev I.V."/>
            <person name="Martin F.M."/>
            <person name="Stajich J.E."/>
            <person name="Smith M.E."/>
            <person name="Bonito G."/>
            <person name="Spatafora J.W."/>
        </authorList>
    </citation>
    <scope>NUCLEOTIDE SEQUENCE [LARGE SCALE GENOMIC DNA]</scope>
    <source>
        <strain evidence="12 13">AD002</strain>
    </source>
</reference>
<keyword evidence="13" id="KW-1185">Reference proteome</keyword>
<feature type="transmembrane region" description="Helical" evidence="11">
    <location>
        <begin position="82"/>
        <end position="102"/>
    </location>
</feature>
<dbReference type="InterPro" id="IPR000133">
    <property type="entry name" value="ER_ret_rcpt"/>
</dbReference>
<dbReference type="Proteomes" id="UP000274822">
    <property type="component" value="Unassembled WGS sequence"/>
</dbReference>
<evidence type="ECO:0000256" key="4">
    <source>
        <dbReference type="ARBA" id="ARBA00022692"/>
    </source>
</evidence>
<feature type="transmembrane region" description="Helical" evidence="11">
    <location>
        <begin position="108"/>
        <end position="131"/>
    </location>
</feature>
<keyword evidence="7 11" id="KW-0653">Protein transport</keyword>
<dbReference type="GO" id="GO:0015031">
    <property type="term" value="P:protein transport"/>
    <property type="evidence" value="ECO:0007669"/>
    <property type="project" value="UniProtKB-KW"/>
</dbReference>
<keyword evidence="4 11" id="KW-0812">Transmembrane</keyword>
<gene>
    <name evidence="12" type="ORF">BC938DRAFT_471482</name>
</gene>
<feature type="transmembrane region" description="Helical" evidence="11">
    <location>
        <begin position="173"/>
        <end position="192"/>
    </location>
</feature>
<evidence type="ECO:0000256" key="5">
    <source>
        <dbReference type="ARBA" id="ARBA00022824"/>
    </source>
</evidence>